<dbReference type="InterPro" id="IPR019026">
    <property type="entry name" value="Peptidase_M64_IgA"/>
</dbReference>
<dbReference type="STRING" id="1108045.GORHZ_117_00370"/>
<keyword evidence="3" id="KW-1185">Reference proteome</keyword>
<gene>
    <name evidence="2" type="ORF">GORHZ_117_00370</name>
</gene>
<comment type="caution">
    <text evidence="2">The sequence shown here is derived from an EMBL/GenBank/DDBJ whole genome shotgun (WGS) entry which is preliminary data.</text>
</comment>
<organism evidence="2 3">
    <name type="scientific">Gordonia rhizosphera NBRC 16068</name>
    <dbReference type="NCBI Taxonomy" id="1108045"/>
    <lineage>
        <taxon>Bacteria</taxon>
        <taxon>Bacillati</taxon>
        <taxon>Actinomycetota</taxon>
        <taxon>Actinomycetes</taxon>
        <taxon>Mycobacteriales</taxon>
        <taxon>Gordoniaceae</taxon>
        <taxon>Gordonia</taxon>
    </lineage>
</organism>
<reference evidence="2 3" key="1">
    <citation type="submission" date="2012-08" db="EMBL/GenBank/DDBJ databases">
        <title>Whole genome shotgun sequence of Gordonia rhizosphera NBRC 16068.</title>
        <authorList>
            <person name="Takarada H."/>
            <person name="Isaki S."/>
            <person name="Hosoyama A."/>
            <person name="Tsuchikane K."/>
            <person name="Katsumata H."/>
            <person name="Baba S."/>
            <person name="Ohji S."/>
            <person name="Yamazaki S."/>
            <person name="Fujita N."/>
        </authorList>
    </citation>
    <scope>NUCLEOTIDE SEQUENCE [LARGE SCALE GENOMIC DNA]</scope>
    <source>
        <strain evidence="2 3">NBRC 16068</strain>
    </source>
</reference>
<dbReference type="Gene3D" id="3.40.50.410">
    <property type="entry name" value="von Willebrand factor, type A domain"/>
    <property type="match status" value="1"/>
</dbReference>
<evidence type="ECO:0000259" key="1">
    <source>
        <dbReference type="PROSITE" id="PS50234"/>
    </source>
</evidence>
<dbReference type="OrthoDB" id="4523226at2"/>
<feature type="domain" description="VWFA" evidence="1">
    <location>
        <begin position="418"/>
        <end position="608"/>
    </location>
</feature>
<evidence type="ECO:0000313" key="2">
    <source>
        <dbReference type="EMBL" id="GAB90773.1"/>
    </source>
</evidence>
<dbReference type="EMBL" id="BAHC01000117">
    <property type="protein sequence ID" value="GAB90773.1"/>
    <property type="molecule type" value="Genomic_DNA"/>
</dbReference>
<dbReference type="CDD" id="cd00198">
    <property type="entry name" value="vWFA"/>
    <property type="match status" value="1"/>
</dbReference>
<dbReference type="SMART" id="SM00327">
    <property type="entry name" value="VWA"/>
    <property type="match status" value="1"/>
</dbReference>
<accession>K6V3U5</accession>
<dbReference type="InterPro" id="IPR002035">
    <property type="entry name" value="VWF_A"/>
</dbReference>
<name>K6V3U5_9ACTN</name>
<dbReference type="InterPro" id="IPR036465">
    <property type="entry name" value="vWFA_dom_sf"/>
</dbReference>
<dbReference type="eggNOG" id="COG2304">
    <property type="taxonomic scope" value="Bacteria"/>
</dbReference>
<dbReference type="Proteomes" id="UP000008363">
    <property type="component" value="Unassembled WGS sequence"/>
</dbReference>
<dbReference type="GO" id="GO:0008237">
    <property type="term" value="F:metallopeptidase activity"/>
    <property type="evidence" value="ECO:0007669"/>
    <property type="project" value="InterPro"/>
</dbReference>
<dbReference type="Pfam" id="PF13519">
    <property type="entry name" value="VWA_2"/>
    <property type="match status" value="1"/>
</dbReference>
<dbReference type="PROSITE" id="PS50234">
    <property type="entry name" value="VWFA"/>
    <property type="match status" value="1"/>
</dbReference>
<dbReference type="SUPFAM" id="SSF53300">
    <property type="entry name" value="vWA-like"/>
    <property type="match status" value="1"/>
</dbReference>
<proteinExistence type="predicted"/>
<evidence type="ECO:0000313" key="3">
    <source>
        <dbReference type="Proteomes" id="UP000008363"/>
    </source>
</evidence>
<dbReference type="RefSeq" id="WP_006333819.1">
    <property type="nucleotide sequence ID" value="NZ_BAHC01000117.1"/>
</dbReference>
<dbReference type="Pfam" id="PF09471">
    <property type="entry name" value="Peptidase_M64"/>
    <property type="match status" value="1"/>
</dbReference>
<protein>
    <recommendedName>
        <fullName evidence="1">VWFA domain-containing protein</fullName>
    </recommendedName>
</protein>
<dbReference type="InterPro" id="IPR024079">
    <property type="entry name" value="MetalloPept_cat_dom_sf"/>
</dbReference>
<sequence>MGIADGTVQGTTKILDNGPDTSRMNIVLVAEGFTTTQQATFNGLCTNFVTALQAEPWYPLFGSAINVHRLNVASDDSGVDDPTTCGDGSTGSGTAVDTYFDASFCNDGIRRCLSGDYGLVRTTLTAQLPQWDVGAVLVNTTDHGGCANGDVFWTAVRTGWENIALHELGHAGFGLADEYHYWEGCSSGETDRDNAPVGEPAQPNVTTVTTRAGLKWSHLLTPGVPVPTMLNPDCAHCDDRANVLTDDDAIGLYEGAKYYHCGRFRPAYRCRMRDNTQGFCRVCVEAIAIKTNEYVPATPMLEVVPLTLDFGDVAHGLTLYLPFEVRNVRNGRPGPLRVTLTPPTGEFTYAPGTELSFTLPTPVDTAHTSRLVFVSYTSSSLGSPTPTGQAVVSTLDDPAHPSVGVALSARPVPPPPVDSVLVIDRSGSMSDPTGVPGQTKIDHAIEAANLYVSLLKDGDQIGVVRYNQVSGPGDVLLTLRPAGPSPSGAGRLAARGVLNTTNLHPDGYTSIGGGIINGSGVLDAASATARALVVLTDGIQNRAPDIPAASAVVSPKTPKQRVFSVGLGLNQLEDKLDQIASVTNGTAQITGELVDQREFLLQKLYVQILSDVADDAFVRDPKRIANPGDRQATTVHLGEVDVACDFIVVFRRTYLFPKYMLVELEAPDGTRYGPADVATMPNAEFVQGDGHAFYRVQFPVKPEAPDAHVGQWKVWVENLSRGEHFFAGILTYSVMAKARSDLRLGGRVVQPSKLPGTPMEIVLEPTLYGRPVSLDPPVRLDIVRPDGVTKVLTAGPDAHGAYRATFGDTGLVGSYLISTEVSATTPAGHHVTRFRQMTGLIFVPGQTDDGGWGDDDRERDCKEAQRALDVLARLVERCCAPHADRPDPALLRLIAKHDLLAELERRLDDPPGDRGGV</sequence>
<dbReference type="Gene3D" id="3.40.390.10">
    <property type="entry name" value="Collagenase (Catalytic Domain)"/>
    <property type="match status" value="1"/>
</dbReference>
<dbReference type="AlphaFoldDB" id="K6V3U5"/>